<protein>
    <submittedName>
        <fullName evidence="3">Glycosyl hydrolase-1</fullName>
    </submittedName>
</protein>
<dbReference type="AlphaFoldDB" id="A0A3D8QBP5"/>
<comment type="caution">
    <text evidence="3">The sequence shown here is derived from an EMBL/GenBank/DDBJ whole genome shotgun (WGS) entry which is preliminary data.</text>
</comment>
<dbReference type="Pfam" id="PF13088">
    <property type="entry name" value="BNR_2"/>
    <property type="match status" value="1"/>
</dbReference>
<feature type="compositionally biased region" description="Polar residues" evidence="1">
    <location>
        <begin position="7"/>
        <end position="22"/>
    </location>
</feature>
<proteinExistence type="predicted"/>
<name>A0A3D8QBP5_9HELO</name>
<dbReference type="PANTHER" id="PTHR43752:SF2">
    <property type="entry name" value="BNR_ASP-BOX REPEAT FAMILY PROTEIN"/>
    <property type="match status" value="1"/>
</dbReference>
<dbReference type="EMBL" id="PDLM01000017">
    <property type="protein sequence ID" value="RDW58884.1"/>
    <property type="molecule type" value="Genomic_DNA"/>
</dbReference>
<sequence>MAVASGITLNGSSNSTAHSPTVSHVAPNKLEAYIPAVTTQSHASNLLLLPNGDLLCTWFGGLQEGIPDISIYLARLPANSNTWSSPSKLTYDDTRSEQNPVLFLTPTEPQSLWLMYTSQDGGNQDSAVVKKQESYDFGHTWSTPTVLFAEPGTFIRQPMSVLSTGAWAIPVFYCRAPKGYRWVGNDDISAVRVSHDKGITWEEVQVPESYGAVHMRTVALHDGTYLALYRSRWADFVYSSTSSDGIHWSKPQPTTLPNPNSGICADVLSDGRVLIVYNDSSADSTMARRKGLYDDIAPKDDVRLNQPAIHGKEAFWGAPRAPLSIAISNDGGKSWERAGVIEHGDGFCMTNDSKGKLNRELSYPSMAVGANGDIHIAFTFWRQKIKYVRLNEKSLGEA</sequence>
<dbReference type="GO" id="GO:0016787">
    <property type="term" value="F:hydrolase activity"/>
    <property type="evidence" value="ECO:0007669"/>
    <property type="project" value="UniProtKB-KW"/>
</dbReference>
<dbReference type="Proteomes" id="UP000256645">
    <property type="component" value="Unassembled WGS sequence"/>
</dbReference>
<reference evidence="3 4" key="1">
    <citation type="journal article" date="2018" name="IMA Fungus">
        <title>IMA Genome-F 9: Draft genome sequence of Annulohypoxylon stygium, Aspergillus mulundensis, Berkeleyomyces basicola (syn. Thielaviopsis basicola), Ceratocystis smalleyi, two Cercospora beticola strains, Coleophoma cylindrospora, Fusarium fracticaudum, Phialophora cf. hyalina, and Morchella septimelata.</title>
        <authorList>
            <person name="Wingfield B.D."/>
            <person name="Bills G.F."/>
            <person name="Dong Y."/>
            <person name="Huang W."/>
            <person name="Nel W.J."/>
            <person name="Swalarsk-Parry B.S."/>
            <person name="Vaghefi N."/>
            <person name="Wilken P.M."/>
            <person name="An Z."/>
            <person name="de Beer Z.W."/>
            <person name="De Vos L."/>
            <person name="Chen L."/>
            <person name="Duong T.A."/>
            <person name="Gao Y."/>
            <person name="Hammerbacher A."/>
            <person name="Kikkert J.R."/>
            <person name="Li Y."/>
            <person name="Li H."/>
            <person name="Li K."/>
            <person name="Li Q."/>
            <person name="Liu X."/>
            <person name="Ma X."/>
            <person name="Naidoo K."/>
            <person name="Pethybridge S.J."/>
            <person name="Sun J."/>
            <person name="Steenkamp E.T."/>
            <person name="van der Nest M.A."/>
            <person name="van Wyk S."/>
            <person name="Wingfield M.J."/>
            <person name="Xiong C."/>
            <person name="Yue Q."/>
            <person name="Zhang X."/>
        </authorList>
    </citation>
    <scope>NUCLEOTIDE SEQUENCE [LARGE SCALE GENOMIC DNA]</scope>
    <source>
        <strain evidence="3 4">BP6252</strain>
    </source>
</reference>
<dbReference type="SUPFAM" id="SSF50939">
    <property type="entry name" value="Sialidases"/>
    <property type="match status" value="1"/>
</dbReference>
<evidence type="ECO:0000313" key="4">
    <source>
        <dbReference type="Proteomes" id="UP000256645"/>
    </source>
</evidence>
<dbReference type="PANTHER" id="PTHR43752">
    <property type="entry name" value="BNR/ASP-BOX REPEAT FAMILY PROTEIN"/>
    <property type="match status" value="1"/>
</dbReference>
<organism evidence="3 4">
    <name type="scientific">Coleophoma cylindrospora</name>
    <dbReference type="NCBI Taxonomy" id="1849047"/>
    <lineage>
        <taxon>Eukaryota</taxon>
        <taxon>Fungi</taxon>
        <taxon>Dikarya</taxon>
        <taxon>Ascomycota</taxon>
        <taxon>Pezizomycotina</taxon>
        <taxon>Leotiomycetes</taxon>
        <taxon>Helotiales</taxon>
        <taxon>Dermateaceae</taxon>
        <taxon>Coleophoma</taxon>
    </lineage>
</organism>
<gene>
    <name evidence="3" type="ORF">BP6252_13360</name>
</gene>
<dbReference type="InterPro" id="IPR011040">
    <property type="entry name" value="Sialidase"/>
</dbReference>
<keyword evidence="4" id="KW-1185">Reference proteome</keyword>
<feature type="domain" description="Sialidase" evidence="2">
    <location>
        <begin position="52"/>
        <end position="376"/>
    </location>
</feature>
<dbReference type="InterPro" id="IPR036278">
    <property type="entry name" value="Sialidase_sf"/>
</dbReference>
<accession>A0A3D8QBP5</accession>
<evidence type="ECO:0000259" key="2">
    <source>
        <dbReference type="Pfam" id="PF13088"/>
    </source>
</evidence>
<evidence type="ECO:0000313" key="3">
    <source>
        <dbReference type="EMBL" id="RDW58884.1"/>
    </source>
</evidence>
<evidence type="ECO:0000256" key="1">
    <source>
        <dbReference type="SAM" id="MobiDB-lite"/>
    </source>
</evidence>
<dbReference type="OrthoDB" id="504663at2759"/>
<dbReference type="CDD" id="cd15482">
    <property type="entry name" value="Sialidase_non-viral"/>
    <property type="match status" value="1"/>
</dbReference>
<dbReference type="Gene3D" id="2.120.10.10">
    <property type="match status" value="1"/>
</dbReference>
<keyword evidence="3" id="KW-0378">Hydrolase</keyword>
<feature type="region of interest" description="Disordered" evidence="1">
    <location>
        <begin position="1"/>
        <end position="22"/>
    </location>
</feature>